<organism evidence="1 2">
    <name type="scientific">Nocardiopsis alba (strain ATCC BAA-2165 / BE74)</name>
    <dbReference type="NCBI Taxonomy" id="1205910"/>
    <lineage>
        <taxon>Bacteria</taxon>
        <taxon>Bacillati</taxon>
        <taxon>Actinomycetota</taxon>
        <taxon>Actinomycetes</taxon>
        <taxon>Streptosporangiales</taxon>
        <taxon>Nocardiopsidaceae</taxon>
        <taxon>Nocardiopsis</taxon>
    </lineage>
</organism>
<evidence type="ECO:0000313" key="2">
    <source>
        <dbReference type="Proteomes" id="UP000003779"/>
    </source>
</evidence>
<gene>
    <name evidence="1" type="ordered locus">B005_3146</name>
</gene>
<dbReference type="HOGENOM" id="CLU_3082350_0_0_11"/>
<reference evidence="1 2" key="1">
    <citation type="journal article" date="2012" name="J. Bacteriol.">
        <title>Whole-Genome Sequence of Nocardiopsis alba Strain ATCC BAA-2165, Associated with Honeybees.</title>
        <authorList>
            <person name="Qiao J."/>
            <person name="Chen L."/>
            <person name="Li Y."/>
            <person name="Wang J."/>
            <person name="Zhang W."/>
            <person name="Chen S."/>
        </authorList>
    </citation>
    <scope>NUCLEOTIDE SEQUENCE [LARGE SCALE GENOMIC DNA]</scope>
    <source>
        <strain evidence="2">ATCC BAA-2165 / BE74</strain>
    </source>
</reference>
<dbReference type="Proteomes" id="UP000003779">
    <property type="component" value="Chromosome"/>
</dbReference>
<evidence type="ECO:0000313" key="1">
    <source>
        <dbReference type="EMBL" id="AFR06437.1"/>
    </source>
</evidence>
<reference evidence="2" key="2">
    <citation type="submission" date="2012-08" db="EMBL/GenBank/DDBJ databases">
        <title>Whole-genome sequence of Nocardiopsis alba strain ATCC BAA-2165 associated with honeybees.</title>
        <authorList>
            <person name="Qiao J."/>
            <person name="Chen L."/>
            <person name="Li Y."/>
            <person name="Wang J."/>
            <person name="Zhang W."/>
            <person name="Chen S."/>
        </authorList>
    </citation>
    <scope>NUCLEOTIDE SEQUENCE [LARGE SCALE GENOMIC DNA]</scope>
    <source>
        <strain evidence="2">ATCC BAA-2165 / BE74</strain>
    </source>
</reference>
<proteinExistence type="predicted"/>
<dbReference type="AlphaFoldDB" id="J7L7J8"/>
<dbReference type="EMBL" id="CP003788">
    <property type="protein sequence ID" value="AFR06437.1"/>
    <property type="molecule type" value="Genomic_DNA"/>
</dbReference>
<dbReference type="STRING" id="1205910.B005_3146"/>
<name>J7L7J8_NOCAA</name>
<protein>
    <submittedName>
        <fullName evidence="1">Uncharacterized protein</fullName>
    </submittedName>
</protein>
<dbReference type="KEGG" id="nal:B005_3146"/>
<accession>J7L7J8</accession>
<sequence length="52" mass="5700">MVAALRDDVGPDQSVVLSGAGVVVEPVYRVTMLETVPWIVRIELVMLLHIDP</sequence>